<evidence type="ECO:0000313" key="2">
    <source>
        <dbReference type="Proteomes" id="UP001237156"/>
    </source>
</evidence>
<dbReference type="AlphaFoldDB" id="A0AAW6RJN1"/>
<dbReference type="Proteomes" id="UP001237156">
    <property type="component" value="Unassembled WGS sequence"/>
</dbReference>
<name>A0AAW6RJN1_9BURK</name>
<comment type="caution">
    <text evidence="1">The sequence shown here is derived from an EMBL/GenBank/DDBJ whole genome shotgun (WGS) entry which is preliminary data.</text>
</comment>
<accession>A0AAW6RJN1</accession>
<organism evidence="1 2">
    <name type="scientific">Ottowia cancrivicina</name>
    <dbReference type="NCBI Taxonomy" id="3040346"/>
    <lineage>
        <taxon>Bacteria</taxon>
        <taxon>Pseudomonadati</taxon>
        <taxon>Pseudomonadota</taxon>
        <taxon>Betaproteobacteria</taxon>
        <taxon>Burkholderiales</taxon>
        <taxon>Comamonadaceae</taxon>
        <taxon>Ottowia</taxon>
    </lineage>
</organism>
<sequence>MTARRESNPQQAAQAIASLRDALRAGNAQAVTQVTALVTGTQAPEVVQALALHAQERDGRALHGWARALLRAGDTRPPADVLARLVLGGQLQQPAPQRFNTATAPSASHVPAAPYSPYTPAATLGYWAGVLQAALVSAASDEGARGKLIARLLADAASLADTTPAGRQWRMLNLDADAAREMPPDTRLASAMRPLAVKGIRANGEPDVETADESGPFSAFMGAARRVREGLERNAR</sequence>
<reference evidence="1 2" key="1">
    <citation type="submission" date="2023-04" db="EMBL/GenBank/DDBJ databases">
        <title>Ottowia paracancer sp. nov., isolated from human stomach.</title>
        <authorList>
            <person name="Song Y."/>
        </authorList>
    </citation>
    <scope>NUCLEOTIDE SEQUENCE [LARGE SCALE GENOMIC DNA]</scope>
    <source>
        <strain evidence="1 2">10c7w1</strain>
    </source>
</reference>
<dbReference type="EMBL" id="JARVII010000002">
    <property type="protein sequence ID" value="MDG9698403.1"/>
    <property type="molecule type" value="Genomic_DNA"/>
</dbReference>
<keyword evidence="2" id="KW-1185">Reference proteome</keyword>
<proteinExistence type="predicted"/>
<dbReference type="RefSeq" id="WP_279523518.1">
    <property type="nucleotide sequence ID" value="NZ_JARVII010000002.1"/>
</dbReference>
<gene>
    <name evidence="1" type="ORF">QB898_01490</name>
</gene>
<protein>
    <submittedName>
        <fullName evidence="1">Uncharacterized protein</fullName>
    </submittedName>
</protein>
<evidence type="ECO:0000313" key="1">
    <source>
        <dbReference type="EMBL" id="MDG9698403.1"/>
    </source>
</evidence>